<dbReference type="OrthoDB" id="6062647at2759"/>
<evidence type="ECO:0000259" key="3">
    <source>
        <dbReference type="Pfam" id="PF18738"/>
    </source>
</evidence>
<gene>
    <name evidence="4" type="ORF">MEDL_66867</name>
</gene>
<organism evidence="4 5">
    <name type="scientific">Mytilus edulis</name>
    <name type="common">Blue mussel</name>
    <dbReference type="NCBI Taxonomy" id="6550"/>
    <lineage>
        <taxon>Eukaryota</taxon>
        <taxon>Metazoa</taxon>
        <taxon>Spiralia</taxon>
        <taxon>Lophotrochozoa</taxon>
        <taxon>Mollusca</taxon>
        <taxon>Bivalvia</taxon>
        <taxon>Autobranchia</taxon>
        <taxon>Pteriomorphia</taxon>
        <taxon>Mytilida</taxon>
        <taxon>Mytiloidea</taxon>
        <taxon>Mytilidae</taxon>
        <taxon>Mytilinae</taxon>
        <taxon>Mytilus</taxon>
    </lineage>
</organism>
<dbReference type="Proteomes" id="UP000683360">
    <property type="component" value="Unassembled WGS sequence"/>
</dbReference>
<evidence type="ECO:0000256" key="2">
    <source>
        <dbReference type="SAM" id="Phobius"/>
    </source>
</evidence>
<keyword evidence="2" id="KW-1133">Transmembrane helix</keyword>
<name>A0A8S3VDB8_MYTED</name>
<reference evidence="4" key="1">
    <citation type="submission" date="2021-03" db="EMBL/GenBank/DDBJ databases">
        <authorList>
            <person name="Bekaert M."/>
        </authorList>
    </citation>
    <scope>NUCLEOTIDE SEQUENCE</scope>
</reference>
<dbReference type="EMBL" id="CAJPWZ010003272">
    <property type="protein sequence ID" value="CAG2255519.1"/>
    <property type="molecule type" value="Genomic_DNA"/>
</dbReference>
<dbReference type="AlphaFoldDB" id="A0A8S3VDB8"/>
<keyword evidence="5" id="KW-1185">Reference proteome</keyword>
<evidence type="ECO:0000313" key="5">
    <source>
        <dbReference type="Proteomes" id="UP000683360"/>
    </source>
</evidence>
<keyword evidence="2" id="KW-0812">Transmembrane</keyword>
<evidence type="ECO:0000256" key="1">
    <source>
        <dbReference type="SAM" id="Coils"/>
    </source>
</evidence>
<dbReference type="Pfam" id="PF18738">
    <property type="entry name" value="HEPN_DZIP3"/>
    <property type="match status" value="1"/>
</dbReference>
<sequence>MTGVPESKTFDVTLMICLIRNLTSISHPINGFDSLPLPGESTPGSDLARIKYYRNKLAHHDSNTIDSAYFNTAWGDISNVSINAILIKTDKAVGRLGGQNMYQECQILKMKILDQSNQEIILEIKQSLEEMKELRQTIDNLGTEHAKVTENLRELQSSHSTLKTSHNTLQAEHIEVRKSLKDPIPQNIKDQFLKQIADWKKKDTIQQLIQYLQQLDKLQQVKLANTKDTVEPRRAVLLVLLHWYIFVMMVILTWSSGCYIMMWMWINVEILGQVDCSWQGISAFLRRFRQSGSVTDFKVNTRQKMLQEVHLEFIDETIRNDLEISAR</sequence>
<dbReference type="InterPro" id="IPR041249">
    <property type="entry name" value="HEPN_DZIP3"/>
</dbReference>
<feature type="transmembrane region" description="Helical" evidence="2">
    <location>
        <begin position="243"/>
        <end position="266"/>
    </location>
</feature>
<protein>
    <recommendedName>
        <fullName evidence="3">DZIP3-like HEPN domain-containing protein</fullName>
    </recommendedName>
</protein>
<evidence type="ECO:0000313" key="4">
    <source>
        <dbReference type="EMBL" id="CAG2255519.1"/>
    </source>
</evidence>
<keyword evidence="2" id="KW-0472">Membrane</keyword>
<comment type="caution">
    <text evidence="4">The sequence shown here is derived from an EMBL/GenBank/DDBJ whole genome shotgun (WGS) entry which is preliminary data.</text>
</comment>
<feature type="domain" description="DZIP3-like HEPN" evidence="3">
    <location>
        <begin position="4"/>
        <end position="82"/>
    </location>
</feature>
<accession>A0A8S3VDB8</accession>
<keyword evidence="1" id="KW-0175">Coiled coil</keyword>
<feature type="coiled-coil region" evidence="1">
    <location>
        <begin position="117"/>
        <end position="158"/>
    </location>
</feature>
<proteinExistence type="predicted"/>